<evidence type="ECO:0000313" key="2">
    <source>
        <dbReference type="Proteomes" id="UP001433508"/>
    </source>
</evidence>
<sequence length="200" mass="22471">MEGEVQDKGPYRSLFTYNFSSSGCNPVPLVFDKRCSCNFNANREQIPISKIVCVRNDDSLTTADSQVESNVTENDFSHFIFIGLVGSPKSSTGYYQHRLQGTGKMDASVKVAEHVYRKETCSKVGKVFESTGTLPSAGHRGKHVKQRPALCDEDVKRKCIQFFESIRIIKEASRTENRNLQICSYNSGIIIAEFVKYTAY</sequence>
<dbReference type="EMBL" id="MU971462">
    <property type="protein sequence ID" value="KAK9234586.1"/>
    <property type="molecule type" value="Genomic_DNA"/>
</dbReference>
<comment type="caution">
    <text evidence="1">The sequence shown here is derived from an EMBL/GenBank/DDBJ whole genome shotgun (WGS) entry which is preliminary data.</text>
</comment>
<gene>
    <name evidence="1" type="ORF">V1525DRAFT_437931</name>
</gene>
<dbReference type="Proteomes" id="UP001433508">
    <property type="component" value="Unassembled WGS sequence"/>
</dbReference>
<accession>A0ACC3SSI6</accession>
<organism evidence="1 2">
    <name type="scientific">Lipomyces kononenkoae</name>
    <name type="common">Yeast</name>
    <dbReference type="NCBI Taxonomy" id="34357"/>
    <lineage>
        <taxon>Eukaryota</taxon>
        <taxon>Fungi</taxon>
        <taxon>Dikarya</taxon>
        <taxon>Ascomycota</taxon>
        <taxon>Saccharomycotina</taxon>
        <taxon>Lipomycetes</taxon>
        <taxon>Lipomycetales</taxon>
        <taxon>Lipomycetaceae</taxon>
        <taxon>Lipomyces</taxon>
    </lineage>
</organism>
<keyword evidence="2" id="KW-1185">Reference proteome</keyword>
<reference evidence="2" key="1">
    <citation type="journal article" date="2024" name="Front. Bioeng. Biotechnol.">
        <title>Genome-scale model development and genomic sequencing of the oleaginous clade Lipomyces.</title>
        <authorList>
            <person name="Czajka J.J."/>
            <person name="Han Y."/>
            <person name="Kim J."/>
            <person name="Mondo S.J."/>
            <person name="Hofstad B.A."/>
            <person name="Robles A."/>
            <person name="Haridas S."/>
            <person name="Riley R."/>
            <person name="LaButti K."/>
            <person name="Pangilinan J."/>
            <person name="Andreopoulos W."/>
            <person name="Lipzen A."/>
            <person name="Yan J."/>
            <person name="Wang M."/>
            <person name="Ng V."/>
            <person name="Grigoriev I.V."/>
            <person name="Spatafora J.W."/>
            <person name="Magnuson J.K."/>
            <person name="Baker S.E."/>
            <person name="Pomraning K.R."/>
        </authorList>
    </citation>
    <scope>NUCLEOTIDE SEQUENCE [LARGE SCALE GENOMIC DNA]</scope>
    <source>
        <strain evidence="2">CBS 7786</strain>
    </source>
</reference>
<evidence type="ECO:0000313" key="1">
    <source>
        <dbReference type="EMBL" id="KAK9234586.1"/>
    </source>
</evidence>
<name>A0ACC3SSI6_LIPKO</name>
<protein>
    <submittedName>
        <fullName evidence="1">Uncharacterized protein</fullName>
    </submittedName>
</protein>
<proteinExistence type="predicted"/>